<feature type="non-terminal residue" evidence="5">
    <location>
        <position position="129"/>
    </location>
</feature>
<reference evidence="5 6" key="1">
    <citation type="submission" date="2017-11" db="EMBL/GenBank/DDBJ databases">
        <title>Evolution of Phototrophy in the Chloroflexi Phylum Driven by Horizontal Gene Transfer.</title>
        <authorList>
            <person name="Ward L.M."/>
            <person name="Hemp J."/>
            <person name="Shih P.M."/>
            <person name="Mcglynn S.E."/>
            <person name="Fischer W."/>
        </authorList>
    </citation>
    <scope>NUCLEOTIDE SEQUENCE [LARGE SCALE GENOMIC DNA]</scope>
    <source>
        <strain evidence="5">JP3_7</strain>
    </source>
</reference>
<keyword evidence="2" id="KW-0408">Iron</keyword>
<dbReference type="EMBL" id="PGTN01000502">
    <property type="protein sequence ID" value="PJF46065.1"/>
    <property type="molecule type" value="Genomic_DNA"/>
</dbReference>
<dbReference type="SUPFAM" id="SSF46548">
    <property type="entry name" value="alpha-helical ferredoxin"/>
    <property type="match status" value="1"/>
</dbReference>
<evidence type="ECO:0000256" key="3">
    <source>
        <dbReference type="ARBA" id="ARBA00023014"/>
    </source>
</evidence>
<dbReference type="PROSITE" id="PS00198">
    <property type="entry name" value="4FE4S_FER_1"/>
    <property type="match status" value="1"/>
</dbReference>
<dbReference type="PANTHER" id="PTHR32479">
    <property type="entry name" value="GLYCOLATE OXIDASE IRON-SULFUR SUBUNIT"/>
    <property type="match status" value="1"/>
</dbReference>
<organism evidence="5 6">
    <name type="scientific">Candidatus Thermofonsia Clade 3 bacterium</name>
    <dbReference type="NCBI Taxonomy" id="2364212"/>
    <lineage>
        <taxon>Bacteria</taxon>
        <taxon>Bacillati</taxon>
        <taxon>Chloroflexota</taxon>
        <taxon>Candidatus Thermofontia</taxon>
        <taxon>Candidatus Thermofonsia Clade 3</taxon>
    </lineage>
</organism>
<proteinExistence type="predicted"/>
<feature type="domain" description="4Fe-4S ferredoxin-type" evidence="4">
    <location>
        <begin position="55"/>
        <end position="84"/>
    </location>
</feature>
<dbReference type="InterPro" id="IPR017900">
    <property type="entry name" value="4Fe4S_Fe_S_CS"/>
</dbReference>
<comment type="caution">
    <text evidence="5">The sequence shown here is derived from an EMBL/GenBank/DDBJ whole genome shotgun (WGS) entry which is preliminary data.</text>
</comment>
<evidence type="ECO:0000256" key="2">
    <source>
        <dbReference type="ARBA" id="ARBA00023004"/>
    </source>
</evidence>
<keyword evidence="1" id="KW-0479">Metal-binding</keyword>
<sequence length="129" mass="14017">MAPVSWHSVDLTLDECIKCNICTSHCPVSAVTDLFPGPKYVGPQAQRFREGGQSRSPDHSVDYCSGCRVCNEVCPTGVRIAELNARARAQIVAEKGLPLRNRLLGRNELLGKLGSFAPMLANFGLHNPL</sequence>
<evidence type="ECO:0000313" key="6">
    <source>
        <dbReference type="Proteomes" id="UP000230790"/>
    </source>
</evidence>
<dbReference type="GO" id="GO:0051536">
    <property type="term" value="F:iron-sulfur cluster binding"/>
    <property type="evidence" value="ECO:0007669"/>
    <property type="project" value="UniProtKB-KW"/>
</dbReference>
<dbReference type="PROSITE" id="PS51379">
    <property type="entry name" value="4FE4S_FER_2"/>
    <property type="match status" value="2"/>
</dbReference>
<dbReference type="Proteomes" id="UP000230790">
    <property type="component" value="Unassembled WGS sequence"/>
</dbReference>
<evidence type="ECO:0000259" key="4">
    <source>
        <dbReference type="PROSITE" id="PS51379"/>
    </source>
</evidence>
<dbReference type="PANTHER" id="PTHR32479:SF19">
    <property type="entry name" value="ANAEROBIC GLYCEROL-3-PHOSPHATE DEHYDROGENASE SUBUNIT C"/>
    <property type="match status" value="1"/>
</dbReference>
<dbReference type="Pfam" id="PF13183">
    <property type="entry name" value="Fer4_8"/>
    <property type="match status" value="1"/>
</dbReference>
<keyword evidence="3" id="KW-0411">Iron-sulfur</keyword>
<dbReference type="Gene3D" id="1.10.1060.10">
    <property type="entry name" value="Alpha-helical ferredoxin"/>
    <property type="match status" value="1"/>
</dbReference>
<dbReference type="AlphaFoldDB" id="A0A2M8Q8E3"/>
<name>A0A2M8Q8E3_9CHLR</name>
<evidence type="ECO:0000313" key="5">
    <source>
        <dbReference type="EMBL" id="PJF46065.1"/>
    </source>
</evidence>
<dbReference type="InterPro" id="IPR017896">
    <property type="entry name" value="4Fe4S_Fe-S-bd"/>
</dbReference>
<gene>
    <name evidence="5" type="ORF">CUN48_15705</name>
</gene>
<feature type="domain" description="4Fe-4S ferredoxin-type" evidence="4">
    <location>
        <begin position="7"/>
        <end position="37"/>
    </location>
</feature>
<dbReference type="GO" id="GO:0046872">
    <property type="term" value="F:metal ion binding"/>
    <property type="evidence" value="ECO:0007669"/>
    <property type="project" value="UniProtKB-KW"/>
</dbReference>
<evidence type="ECO:0000256" key="1">
    <source>
        <dbReference type="ARBA" id="ARBA00022723"/>
    </source>
</evidence>
<accession>A0A2M8Q8E3</accession>
<protein>
    <submittedName>
        <fullName evidence="5">Anaerobic glycerol-3-phosphate dehydrogenase subunit C</fullName>
    </submittedName>
</protein>
<dbReference type="InterPro" id="IPR009051">
    <property type="entry name" value="Helical_ferredxn"/>
</dbReference>